<evidence type="ECO:0000256" key="1">
    <source>
        <dbReference type="SAM" id="Phobius"/>
    </source>
</evidence>
<dbReference type="Proteomes" id="UP000606786">
    <property type="component" value="Unassembled WGS sequence"/>
</dbReference>
<evidence type="ECO:0000313" key="2">
    <source>
        <dbReference type="EMBL" id="CAD7006511.1"/>
    </source>
</evidence>
<proteinExistence type="predicted"/>
<keyword evidence="1" id="KW-1133">Transmembrane helix</keyword>
<sequence>MPSMCLPPNVVREVLQRECSKKKAEKIKNSSTKVQDPFNEYKQKANDLQAITITNTTNHHHYTQSAPPKKAINPTAYIHTRTLKFSYFIILHMHGVLLVMFACLLVATNRSMTSLQSIFSNC</sequence>
<accession>A0A811V6Q3</accession>
<reference evidence="2" key="1">
    <citation type="submission" date="2020-11" db="EMBL/GenBank/DDBJ databases">
        <authorList>
            <person name="Whitehead M."/>
        </authorList>
    </citation>
    <scope>NUCLEOTIDE SEQUENCE</scope>
    <source>
        <strain evidence="2">EGII</strain>
    </source>
</reference>
<dbReference type="EMBL" id="CAJHJT010000034">
    <property type="protein sequence ID" value="CAD7006511.1"/>
    <property type="molecule type" value="Genomic_DNA"/>
</dbReference>
<gene>
    <name evidence="2" type="ORF">CCAP1982_LOCUS14825</name>
</gene>
<keyword evidence="1" id="KW-0812">Transmembrane</keyword>
<protein>
    <submittedName>
        <fullName evidence="2">(Mediterranean fruit fly) hypothetical protein</fullName>
    </submittedName>
</protein>
<evidence type="ECO:0000313" key="3">
    <source>
        <dbReference type="Proteomes" id="UP000606786"/>
    </source>
</evidence>
<comment type="caution">
    <text evidence="2">The sequence shown here is derived from an EMBL/GenBank/DDBJ whole genome shotgun (WGS) entry which is preliminary data.</text>
</comment>
<organism evidence="2 3">
    <name type="scientific">Ceratitis capitata</name>
    <name type="common">Mediterranean fruit fly</name>
    <name type="synonym">Tephritis capitata</name>
    <dbReference type="NCBI Taxonomy" id="7213"/>
    <lineage>
        <taxon>Eukaryota</taxon>
        <taxon>Metazoa</taxon>
        <taxon>Ecdysozoa</taxon>
        <taxon>Arthropoda</taxon>
        <taxon>Hexapoda</taxon>
        <taxon>Insecta</taxon>
        <taxon>Pterygota</taxon>
        <taxon>Neoptera</taxon>
        <taxon>Endopterygota</taxon>
        <taxon>Diptera</taxon>
        <taxon>Brachycera</taxon>
        <taxon>Muscomorpha</taxon>
        <taxon>Tephritoidea</taxon>
        <taxon>Tephritidae</taxon>
        <taxon>Ceratitis</taxon>
        <taxon>Ceratitis</taxon>
    </lineage>
</organism>
<dbReference type="AlphaFoldDB" id="A0A811V6Q3"/>
<name>A0A811V6Q3_CERCA</name>
<keyword evidence="3" id="KW-1185">Reference proteome</keyword>
<feature type="transmembrane region" description="Helical" evidence="1">
    <location>
        <begin position="85"/>
        <end position="107"/>
    </location>
</feature>
<keyword evidence="1" id="KW-0472">Membrane</keyword>